<dbReference type="PANTHER" id="PTHR45753:SF6">
    <property type="entry name" value="ASPARTATE CARBAMOYLTRANSFERASE"/>
    <property type="match status" value="1"/>
</dbReference>
<dbReference type="Gene3D" id="3.40.50.1370">
    <property type="entry name" value="Aspartate/ornithine carbamoyltransferase"/>
    <property type="match status" value="2"/>
</dbReference>
<dbReference type="NCBIfam" id="TIGR00670">
    <property type="entry name" value="asp_carb_tr"/>
    <property type="match status" value="1"/>
</dbReference>
<dbReference type="PRINTS" id="PR00100">
    <property type="entry name" value="AOTCASE"/>
</dbReference>
<dbReference type="Pfam" id="PF02729">
    <property type="entry name" value="OTCace_N"/>
    <property type="match status" value="1"/>
</dbReference>
<evidence type="ECO:0000256" key="3">
    <source>
        <dbReference type="ARBA" id="ARBA00022679"/>
    </source>
</evidence>
<feature type="binding site" evidence="7">
    <location>
        <position position="271"/>
    </location>
    <ligand>
        <name>carbamoyl phosphate</name>
        <dbReference type="ChEBI" id="CHEBI:58228"/>
    </ligand>
</feature>
<feature type="binding site" evidence="7">
    <location>
        <position position="174"/>
    </location>
    <ligand>
        <name>L-aspartate</name>
        <dbReference type="ChEBI" id="CHEBI:29991"/>
    </ligand>
</feature>
<keyword evidence="4 7" id="KW-0665">Pyrimidine biosynthesis</keyword>
<reference evidence="10 11" key="1">
    <citation type="submission" date="2020-09" db="EMBL/GenBank/DDBJ databases">
        <title>Isolation and identification of active actinomycetes.</title>
        <authorList>
            <person name="Li X."/>
        </authorList>
    </citation>
    <scope>NUCLEOTIDE SEQUENCE [LARGE SCALE GENOMIC DNA]</scope>
    <source>
        <strain evidence="10 11">NEAU-LLC</strain>
    </source>
</reference>
<dbReference type="SUPFAM" id="SSF53671">
    <property type="entry name" value="Aspartate/ornithine carbamoyltransferase"/>
    <property type="match status" value="1"/>
</dbReference>
<organism evidence="10 11">
    <name type="scientific">Microbacterium helvum</name>
    <dbReference type="NCBI Taxonomy" id="2773713"/>
    <lineage>
        <taxon>Bacteria</taxon>
        <taxon>Bacillati</taxon>
        <taxon>Actinomycetota</taxon>
        <taxon>Actinomycetes</taxon>
        <taxon>Micrococcales</taxon>
        <taxon>Microbacteriaceae</taxon>
        <taxon>Microbacterium</taxon>
    </lineage>
</organism>
<comment type="similarity">
    <text evidence="2 7">Belongs to the aspartate/ornithine carbamoyltransferase superfamily. ATCase family.</text>
</comment>
<dbReference type="InterPro" id="IPR006130">
    <property type="entry name" value="Asp/Orn_carbamoylTrfase"/>
</dbReference>
<name>A0ABR8NJX6_9MICO</name>
<dbReference type="NCBIfam" id="NF002032">
    <property type="entry name" value="PRK00856.1"/>
    <property type="match status" value="1"/>
</dbReference>
<dbReference type="EMBL" id="JACXZS010000002">
    <property type="protein sequence ID" value="MBD3940966.1"/>
    <property type="molecule type" value="Genomic_DNA"/>
</dbReference>
<dbReference type="InterPro" id="IPR006132">
    <property type="entry name" value="Asp/Orn_carbamoyltranf_P-bd"/>
</dbReference>
<sequence>MRHLLDTQTLAREDALRILDVAEDMADTQRREIKKLPTLRGKTVVNLFFEDSTRTRISFEAAAKRLSADVINFSAKGSSVSKGESLQDTAQTLQAMGADAVVIRHGASGAPRTLATSGWISAGVVNAGDGTHEHPTQALLDAFTIRKRRFGDDSRGRDLAGVKVTIVGDVLHSRVARSNVWLLTALGAEVTLVAPPTLVPQDVTGWPVEVLYDLDDAIAAGPDALMMLRIQLERMNAAYFPTEREYSRRWGLDARRLDALGVDSIVMHPGPMNRGLEISAEAADSPRSTVLEQVTNGVSVRMAALYLLLAGADAPTTETTAPAGTAKENTR</sequence>
<feature type="binding site" evidence="7">
    <location>
        <position position="55"/>
    </location>
    <ligand>
        <name>carbamoyl phosphate</name>
        <dbReference type="ChEBI" id="CHEBI:58228"/>
    </ligand>
</feature>
<comment type="subunit">
    <text evidence="7">Heterododecamer (2C3:3R2) of six catalytic PyrB chains organized as two trimers (C3), and six regulatory PyrI chains organized as three dimers (R2).</text>
</comment>
<evidence type="ECO:0000259" key="9">
    <source>
        <dbReference type="Pfam" id="PF02729"/>
    </source>
</evidence>
<feature type="domain" description="Aspartate/ornithine carbamoyltransferase Asp/Orn-binding" evidence="8">
    <location>
        <begin position="161"/>
        <end position="308"/>
    </location>
</feature>
<dbReference type="PROSITE" id="PS00097">
    <property type="entry name" value="CARBAMOYLTRANSFERASE"/>
    <property type="match status" value="1"/>
</dbReference>
<evidence type="ECO:0000259" key="8">
    <source>
        <dbReference type="Pfam" id="PF00185"/>
    </source>
</evidence>
<evidence type="ECO:0000256" key="6">
    <source>
        <dbReference type="ARBA" id="ARBA00048859"/>
    </source>
</evidence>
<comment type="catalytic activity">
    <reaction evidence="6 7">
        <text>carbamoyl phosphate + L-aspartate = N-carbamoyl-L-aspartate + phosphate + H(+)</text>
        <dbReference type="Rhea" id="RHEA:20013"/>
        <dbReference type="ChEBI" id="CHEBI:15378"/>
        <dbReference type="ChEBI" id="CHEBI:29991"/>
        <dbReference type="ChEBI" id="CHEBI:32814"/>
        <dbReference type="ChEBI" id="CHEBI:43474"/>
        <dbReference type="ChEBI" id="CHEBI:58228"/>
        <dbReference type="EC" id="2.1.3.2"/>
    </reaction>
</comment>
<dbReference type="Pfam" id="PF00185">
    <property type="entry name" value="OTCace"/>
    <property type="match status" value="1"/>
</dbReference>
<dbReference type="HAMAP" id="MF_00001">
    <property type="entry name" value="Asp_carb_tr"/>
    <property type="match status" value="1"/>
</dbReference>
<keyword evidence="3 7" id="KW-0808">Transferase</keyword>
<evidence type="ECO:0000256" key="4">
    <source>
        <dbReference type="ARBA" id="ARBA00022975"/>
    </source>
</evidence>
<dbReference type="EC" id="2.1.3.2" evidence="7"/>
<evidence type="ECO:0000256" key="7">
    <source>
        <dbReference type="HAMAP-Rule" id="MF_00001"/>
    </source>
</evidence>
<accession>A0ABR8NJX6</accession>
<evidence type="ECO:0000256" key="2">
    <source>
        <dbReference type="ARBA" id="ARBA00008896"/>
    </source>
</evidence>
<feature type="binding site" evidence="7">
    <location>
        <position position="137"/>
    </location>
    <ligand>
        <name>carbamoyl phosphate</name>
        <dbReference type="ChEBI" id="CHEBI:58228"/>
    </ligand>
</feature>
<proteinExistence type="inferred from homology"/>
<feature type="binding site" evidence="7">
    <location>
        <position position="270"/>
    </location>
    <ligand>
        <name>carbamoyl phosphate</name>
        <dbReference type="ChEBI" id="CHEBI:58228"/>
    </ligand>
</feature>
<dbReference type="Proteomes" id="UP000598426">
    <property type="component" value="Unassembled WGS sequence"/>
</dbReference>
<feature type="binding site" evidence="7">
    <location>
        <position position="54"/>
    </location>
    <ligand>
        <name>carbamoyl phosphate</name>
        <dbReference type="ChEBI" id="CHEBI:58228"/>
    </ligand>
</feature>
<dbReference type="PRINTS" id="PR00101">
    <property type="entry name" value="ATCASE"/>
</dbReference>
<protein>
    <recommendedName>
        <fullName evidence="7">Aspartate carbamoyltransferase</fullName>
        <ecNumber evidence="7">2.1.3.2</ecNumber>
    </recommendedName>
    <alternativeName>
        <fullName evidence="7">Aspartate transcarbamylase</fullName>
        <shortName evidence="7">ATCase</shortName>
    </alternativeName>
</protein>
<evidence type="ECO:0000313" key="11">
    <source>
        <dbReference type="Proteomes" id="UP000598426"/>
    </source>
</evidence>
<comment type="function">
    <text evidence="5 7">Catalyzes the condensation of carbamoyl phosphate and aspartate to form carbamoyl aspartate and inorganic phosphate, the committed step in the de novo pyrimidine nucleotide biosynthesis pathway.</text>
</comment>
<gene>
    <name evidence="7" type="primary">pyrB</name>
    <name evidence="10" type="ORF">IF188_04515</name>
</gene>
<comment type="pathway">
    <text evidence="1 7">Pyrimidine metabolism; UMP biosynthesis via de novo pathway; (S)-dihydroorotate from bicarbonate: step 2/3.</text>
</comment>
<dbReference type="InterPro" id="IPR006131">
    <property type="entry name" value="Asp_carbamoyltransf_Asp/Orn-bd"/>
</dbReference>
<feature type="binding site" evidence="7">
    <location>
        <position position="229"/>
    </location>
    <ligand>
        <name>L-aspartate</name>
        <dbReference type="ChEBI" id="CHEBI:29991"/>
    </ligand>
</feature>
<dbReference type="PANTHER" id="PTHR45753">
    <property type="entry name" value="ORNITHINE CARBAMOYLTRANSFERASE, MITOCHONDRIAL"/>
    <property type="match status" value="1"/>
</dbReference>
<dbReference type="InterPro" id="IPR036901">
    <property type="entry name" value="Asp/Orn_carbamoylTrfase_sf"/>
</dbReference>
<dbReference type="InterPro" id="IPR002082">
    <property type="entry name" value="Asp_carbamoyltransf"/>
</dbReference>
<feature type="domain" description="Aspartate/ornithine carbamoyltransferase carbamoyl-P binding" evidence="9">
    <location>
        <begin position="2"/>
        <end position="146"/>
    </location>
</feature>
<feature type="binding site" evidence="7">
    <location>
        <position position="104"/>
    </location>
    <ligand>
        <name>carbamoyl phosphate</name>
        <dbReference type="ChEBI" id="CHEBI:58228"/>
    </ligand>
</feature>
<comment type="caution">
    <text evidence="10">The sequence shown here is derived from an EMBL/GenBank/DDBJ whole genome shotgun (WGS) entry which is preliminary data.</text>
</comment>
<feature type="binding site" evidence="7">
    <location>
        <position position="134"/>
    </location>
    <ligand>
        <name>carbamoyl phosphate</name>
        <dbReference type="ChEBI" id="CHEBI:58228"/>
    </ligand>
</feature>
<dbReference type="RefSeq" id="WP_191170592.1">
    <property type="nucleotide sequence ID" value="NZ_JACXZS010000002.1"/>
</dbReference>
<dbReference type="GO" id="GO:0004070">
    <property type="term" value="F:aspartate carbamoyltransferase activity"/>
    <property type="evidence" value="ECO:0007669"/>
    <property type="project" value="UniProtKB-EC"/>
</dbReference>
<evidence type="ECO:0000313" key="10">
    <source>
        <dbReference type="EMBL" id="MBD3940966.1"/>
    </source>
</evidence>
<evidence type="ECO:0000256" key="1">
    <source>
        <dbReference type="ARBA" id="ARBA00004852"/>
    </source>
</evidence>
<keyword evidence="11" id="KW-1185">Reference proteome</keyword>
<evidence type="ECO:0000256" key="5">
    <source>
        <dbReference type="ARBA" id="ARBA00043884"/>
    </source>
</evidence>
<feature type="binding site" evidence="7">
    <location>
        <position position="82"/>
    </location>
    <ligand>
        <name>L-aspartate</name>
        <dbReference type="ChEBI" id="CHEBI:29991"/>
    </ligand>
</feature>